<reference evidence="2 3" key="1">
    <citation type="submission" date="2023-10" db="EMBL/GenBank/DDBJ databases">
        <title>A novel Glycoside Hydrolase 43-Like Enzyme from Clostrdium boliviensis is an Endo-xylanase, and a Candidate for Xylooligosaccharides Production from Different Xylan Substrates.</title>
        <authorList>
            <person name="Alvarez M.T."/>
            <person name="Rocabado-Villegas L.R."/>
            <person name="Salas-Veizaga D.M."/>
            <person name="Linares-Pasten J.A."/>
            <person name="Gudmundsdottir E.E."/>
            <person name="Hreggvidsson G.O."/>
            <person name="Adlercreutz P."/>
            <person name="Nordberg Karlsson E."/>
        </authorList>
    </citation>
    <scope>NUCLEOTIDE SEQUENCE [LARGE SCALE GENOMIC DNA]</scope>
    <source>
        <strain evidence="2 3">E-1</strain>
    </source>
</reference>
<organism evidence="2 3">
    <name type="scientific">Clostridium boliviensis</name>
    <dbReference type="NCBI Taxonomy" id="318465"/>
    <lineage>
        <taxon>Bacteria</taxon>
        <taxon>Bacillati</taxon>
        <taxon>Bacillota</taxon>
        <taxon>Clostridia</taxon>
        <taxon>Eubacteriales</taxon>
        <taxon>Clostridiaceae</taxon>
        <taxon>Clostridium</taxon>
    </lineage>
</organism>
<evidence type="ECO:0000313" key="3">
    <source>
        <dbReference type="Proteomes" id="UP001276854"/>
    </source>
</evidence>
<evidence type="ECO:0000256" key="1">
    <source>
        <dbReference type="SAM" id="Phobius"/>
    </source>
</evidence>
<protein>
    <submittedName>
        <fullName evidence="2">Uncharacterized protein</fullName>
    </submittedName>
</protein>
<keyword evidence="3" id="KW-1185">Reference proteome</keyword>
<keyword evidence="1" id="KW-0472">Membrane</keyword>
<name>A0ABU4GJS9_9CLOT</name>
<feature type="transmembrane region" description="Helical" evidence="1">
    <location>
        <begin position="12"/>
        <end position="34"/>
    </location>
</feature>
<sequence>MSKDKKQQGESPAPVTIGLRLVGGGYLVCLAFQMVPELLISSGFRYIIQLVFMALFFITGTILVIWSLRKMLIKGPAKPGACGEDEQEHIS</sequence>
<keyword evidence="1" id="KW-0812">Transmembrane</keyword>
<accession>A0ABU4GJS9</accession>
<feature type="transmembrane region" description="Helical" evidence="1">
    <location>
        <begin position="46"/>
        <end position="68"/>
    </location>
</feature>
<evidence type="ECO:0000313" key="2">
    <source>
        <dbReference type="EMBL" id="MDW2797874.1"/>
    </source>
</evidence>
<gene>
    <name evidence="2" type="ORF">RZO55_09845</name>
</gene>
<proteinExistence type="predicted"/>
<comment type="caution">
    <text evidence="2">The sequence shown here is derived from an EMBL/GenBank/DDBJ whole genome shotgun (WGS) entry which is preliminary data.</text>
</comment>
<dbReference type="RefSeq" id="WP_318064115.1">
    <property type="nucleotide sequence ID" value="NZ_JAWONS010000133.1"/>
</dbReference>
<keyword evidence="1" id="KW-1133">Transmembrane helix</keyword>
<dbReference type="EMBL" id="JAWONS010000133">
    <property type="protein sequence ID" value="MDW2797874.1"/>
    <property type="molecule type" value="Genomic_DNA"/>
</dbReference>
<dbReference type="Proteomes" id="UP001276854">
    <property type="component" value="Unassembled WGS sequence"/>
</dbReference>